<dbReference type="PROSITE" id="PS50088">
    <property type="entry name" value="ANK_REPEAT"/>
    <property type="match status" value="2"/>
</dbReference>
<dbReference type="PANTHER" id="PTHR24171">
    <property type="entry name" value="ANKYRIN REPEAT DOMAIN-CONTAINING PROTEIN 39-RELATED"/>
    <property type="match status" value="1"/>
</dbReference>
<sequence>MVSGIQRDLDRLAEAATRADIDSFEAISAELRNRAVADGGLQPDLLREIAAERCRLTEGPAFRDLNARLRAAHAAAERCGDTGRLQTLSAALRRQNAILLAALRTPEARHDLLPGPAQALFDAIATGNLAQLGAALRGTDPNARHGSRGETALGRALSVEHRSPAVLRQLIAAGADPNAGSAGGHAPLHELGVYPRPWEPPEITAKLARLLVEAGARIEAETEAYRWTPLHRAVLEGSPPVLEALLALGADPNCPFDERSEPWFTPGRLPLQIAAADHAMVDCLLRHGAAPQALDAWGVGVLSYLEGQLGRHLAFDGLGELYRGEVEIAMRTIRNWPPRS</sequence>
<proteinExistence type="predicted"/>
<gene>
    <name evidence="4" type="ORF">NHU_01291</name>
</gene>
<dbReference type="PANTHER" id="PTHR24171:SF9">
    <property type="entry name" value="ANKYRIN REPEAT DOMAIN-CONTAINING PROTEIN 39"/>
    <property type="match status" value="1"/>
</dbReference>
<dbReference type="Pfam" id="PF13606">
    <property type="entry name" value="Ank_3"/>
    <property type="match status" value="1"/>
</dbReference>
<evidence type="ECO:0000256" key="3">
    <source>
        <dbReference type="PROSITE-ProRule" id="PRU00023"/>
    </source>
</evidence>
<protein>
    <submittedName>
        <fullName evidence="4">Uncharacterized protein</fullName>
    </submittedName>
</protein>
<dbReference type="KEGG" id="rsu:NHU_01291"/>
<keyword evidence="1" id="KW-0677">Repeat</keyword>
<dbReference type="InterPro" id="IPR036770">
    <property type="entry name" value="Ankyrin_rpt-contain_sf"/>
</dbReference>
<keyword evidence="2 3" id="KW-0040">ANK repeat</keyword>
<feature type="repeat" description="ANK" evidence="3">
    <location>
        <begin position="148"/>
        <end position="182"/>
    </location>
</feature>
<reference evidence="4 5" key="1">
    <citation type="submission" date="2015-02" db="EMBL/GenBank/DDBJ databases">
        <title>Genome sequene of Rhodovulum sulfidophilum DSM 2351.</title>
        <authorList>
            <person name="Nagao N."/>
        </authorList>
    </citation>
    <scope>NUCLEOTIDE SEQUENCE [LARGE SCALE GENOMIC DNA]</scope>
    <source>
        <strain evidence="4 5">DSM 2351</strain>
    </source>
</reference>
<dbReference type="SUPFAM" id="SSF48403">
    <property type="entry name" value="Ankyrin repeat"/>
    <property type="match status" value="1"/>
</dbReference>
<dbReference type="PROSITE" id="PS50297">
    <property type="entry name" value="ANK_REP_REGION"/>
    <property type="match status" value="1"/>
</dbReference>
<name>A0A0D6B0P1_RHOSU</name>
<dbReference type="Proteomes" id="UP000064912">
    <property type="component" value="Chromosome"/>
</dbReference>
<evidence type="ECO:0000313" key="5">
    <source>
        <dbReference type="Proteomes" id="UP000064912"/>
    </source>
</evidence>
<dbReference type="eggNOG" id="COG0666">
    <property type="taxonomic scope" value="Bacteria"/>
</dbReference>
<organism evidence="4 5">
    <name type="scientific">Rhodovulum sulfidophilum</name>
    <name type="common">Rhodobacter sulfidophilus</name>
    <dbReference type="NCBI Taxonomy" id="35806"/>
    <lineage>
        <taxon>Bacteria</taxon>
        <taxon>Pseudomonadati</taxon>
        <taxon>Pseudomonadota</taxon>
        <taxon>Alphaproteobacteria</taxon>
        <taxon>Rhodobacterales</taxon>
        <taxon>Paracoccaceae</taxon>
        <taxon>Rhodovulum</taxon>
    </lineage>
</organism>
<dbReference type="SMART" id="SM00248">
    <property type="entry name" value="ANK"/>
    <property type="match status" value="4"/>
</dbReference>
<dbReference type="AlphaFoldDB" id="A0A0D6B0P1"/>
<evidence type="ECO:0000256" key="2">
    <source>
        <dbReference type="ARBA" id="ARBA00023043"/>
    </source>
</evidence>
<dbReference type="PATRIC" id="fig|35806.4.peg.1333"/>
<dbReference type="InterPro" id="IPR002110">
    <property type="entry name" value="Ankyrin_rpt"/>
</dbReference>
<evidence type="ECO:0000313" key="4">
    <source>
        <dbReference type="EMBL" id="BAQ68450.1"/>
    </source>
</evidence>
<evidence type="ECO:0000256" key="1">
    <source>
        <dbReference type="ARBA" id="ARBA00022737"/>
    </source>
</evidence>
<feature type="repeat" description="ANK" evidence="3">
    <location>
        <begin position="225"/>
        <end position="253"/>
    </location>
</feature>
<dbReference type="Gene3D" id="1.25.40.20">
    <property type="entry name" value="Ankyrin repeat-containing domain"/>
    <property type="match status" value="2"/>
</dbReference>
<dbReference type="EMBL" id="AP014800">
    <property type="protein sequence ID" value="BAQ68450.1"/>
    <property type="molecule type" value="Genomic_DNA"/>
</dbReference>
<accession>A0A0D6B0P1</accession>